<keyword evidence="4" id="KW-1185">Reference proteome</keyword>
<dbReference type="RefSeq" id="WP_232136650.1">
    <property type="nucleotide sequence ID" value="NZ_CP089507.1"/>
</dbReference>
<gene>
    <name evidence="3" type="ORF">LTT95_11645</name>
</gene>
<keyword evidence="2" id="KW-0732">Signal</keyword>
<proteinExistence type="predicted"/>
<organism evidence="3 4">
    <name type="scientific">Luteimonas fraxinea</name>
    <dbReference type="NCBI Taxonomy" id="2901869"/>
    <lineage>
        <taxon>Bacteria</taxon>
        <taxon>Pseudomonadati</taxon>
        <taxon>Pseudomonadota</taxon>
        <taxon>Gammaproteobacteria</taxon>
        <taxon>Lysobacterales</taxon>
        <taxon>Lysobacteraceae</taxon>
        <taxon>Luteimonas</taxon>
    </lineage>
</organism>
<reference evidence="3" key="2">
    <citation type="journal article" date="2022" name="Syst. Appl. Microbiol.">
        <title>Physiological and genomic characterisation of Luteimonas fraxinea sp. nov., a bacterial species associated with trees tolerant to ash dieback.</title>
        <authorList>
            <person name="Ulrich K."/>
            <person name="Becker R."/>
            <person name="Behrendt U."/>
            <person name="Kube M."/>
            <person name="Schneck V."/>
            <person name="Ulrich A."/>
        </authorList>
    </citation>
    <scope>NUCLEOTIDE SEQUENCE</scope>
    <source>
        <strain evidence="3">A1P009</strain>
    </source>
</reference>
<evidence type="ECO:0000313" key="4">
    <source>
        <dbReference type="Proteomes" id="UP001430360"/>
    </source>
</evidence>
<protein>
    <submittedName>
        <fullName evidence="3">DUF4156 domain-containing protein</fullName>
    </submittedName>
</protein>
<name>A0ABS8UFG9_9GAMM</name>
<sequence length="103" mass="11003">MRKSLAVMLLSLSAVGCTWVHMAPGASAVRVTSAAPADCQKRGEVEVSVKHSIAFVERNQLRVREELETLARNEAPGLNADTITPLGEPAGGSQRFGAWQCGR</sequence>
<dbReference type="Proteomes" id="UP001430360">
    <property type="component" value="Unassembled WGS sequence"/>
</dbReference>
<dbReference type="Pfam" id="PF13698">
    <property type="entry name" value="DUF4156"/>
    <property type="match status" value="1"/>
</dbReference>
<evidence type="ECO:0000256" key="1">
    <source>
        <dbReference type="SAM" id="MobiDB-lite"/>
    </source>
</evidence>
<comment type="caution">
    <text evidence="3">The sequence shown here is derived from an EMBL/GenBank/DDBJ whole genome shotgun (WGS) entry which is preliminary data.</text>
</comment>
<accession>A0ABS8UFG9</accession>
<evidence type="ECO:0000256" key="2">
    <source>
        <dbReference type="SAM" id="SignalP"/>
    </source>
</evidence>
<evidence type="ECO:0000313" key="3">
    <source>
        <dbReference type="EMBL" id="MCD9097592.1"/>
    </source>
</evidence>
<feature type="region of interest" description="Disordered" evidence="1">
    <location>
        <begin position="78"/>
        <end position="103"/>
    </location>
</feature>
<feature type="chain" id="PRO_5045837640" evidence="2">
    <location>
        <begin position="23"/>
        <end position="103"/>
    </location>
</feature>
<dbReference type="EMBL" id="JAJQKU010000003">
    <property type="protein sequence ID" value="MCD9097592.1"/>
    <property type="molecule type" value="Genomic_DNA"/>
</dbReference>
<dbReference type="PROSITE" id="PS51257">
    <property type="entry name" value="PROKAR_LIPOPROTEIN"/>
    <property type="match status" value="1"/>
</dbReference>
<reference evidence="3" key="1">
    <citation type="submission" date="2021-12" db="EMBL/GenBank/DDBJ databases">
        <authorList>
            <person name="Ulrich A."/>
        </authorList>
    </citation>
    <scope>NUCLEOTIDE SEQUENCE</scope>
    <source>
        <strain evidence="3">A1P009</strain>
    </source>
</reference>
<dbReference type="InterPro" id="IPR025294">
    <property type="entry name" value="DUF4156"/>
</dbReference>
<feature type="signal peptide" evidence="2">
    <location>
        <begin position="1"/>
        <end position="22"/>
    </location>
</feature>